<dbReference type="CDD" id="cd00338">
    <property type="entry name" value="Ser_Recombinase"/>
    <property type="match status" value="1"/>
</dbReference>
<name>X1SNY1_9ZZZZ</name>
<dbReference type="Gene3D" id="3.40.50.1390">
    <property type="entry name" value="Resolvase, N-terminal catalytic domain"/>
    <property type="match status" value="1"/>
</dbReference>
<keyword evidence="1" id="KW-0229">DNA integration</keyword>
<evidence type="ECO:0000256" key="3">
    <source>
        <dbReference type="ARBA" id="ARBA00023172"/>
    </source>
</evidence>
<dbReference type="PANTHER" id="PTHR30461">
    <property type="entry name" value="DNA-INVERTASE FROM LAMBDOID PROPHAGE"/>
    <property type="match status" value="1"/>
</dbReference>
<dbReference type="SMART" id="SM00857">
    <property type="entry name" value="Resolvase"/>
    <property type="match status" value="1"/>
</dbReference>
<dbReference type="PANTHER" id="PTHR30461:SF2">
    <property type="entry name" value="SERINE RECOMBINASE PINE-RELATED"/>
    <property type="match status" value="1"/>
</dbReference>
<protein>
    <recommendedName>
        <fullName evidence="4">Resolvase/invertase-type recombinase catalytic domain-containing protein</fullName>
    </recommendedName>
</protein>
<dbReference type="GO" id="GO:0000150">
    <property type="term" value="F:DNA strand exchange activity"/>
    <property type="evidence" value="ECO:0007669"/>
    <property type="project" value="InterPro"/>
</dbReference>
<dbReference type="GO" id="GO:0015074">
    <property type="term" value="P:DNA integration"/>
    <property type="evidence" value="ECO:0007669"/>
    <property type="project" value="UniProtKB-KW"/>
</dbReference>
<evidence type="ECO:0000256" key="1">
    <source>
        <dbReference type="ARBA" id="ARBA00022908"/>
    </source>
</evidence>
<evidence type="ECO:0000256" key="2">
    <source>
        <dbReference type="ARBA" id="ARBA00023125"/>
    </source>
</evidence>
<dbReference type="PROSITE" id="PS51736">
    <property type="entry name" value="RECOMBINASES_3"/>
    <property type="match status" value="1"/>
</dbReference>
<sequence length="116" mass="13462">MKKVIGYCRVSTEGQKEEKTILVQEQNIKEYAKKNNFKLIKIFSDEAISGGSELENRPDLSSLFNFVEVNEDIEAVIIFKLDRLARDLYIQEHLIKKFDLLQVKLISINEPDLDSK</sequence>
<dbReference type="Pfam" id="PF00239">
    <property type="entry name" value="Resolvase"/>
    <property type="match status" value="1"/>
</dbReference>
<organism evidence="5">
    <name type="scientific">marine sediment metagenome</name>
    <dbReference type="NCBI Taxonomy" id="412755"/>
    <lineage>
        <taxon>unclassified sequences</taxon>
        <taxon>metagenomes</taxon>
        <taxon>ecological metagenomes</taxon>
    </lineage>
</organism>
<dbReference type="AlphaFoldDB" id="X1SNY1"/>
<feature type="non-terminal residue" evidence="5">
    <location>
        <position position="116"/>
    </location>
</feature>
<gene>
    <name evidence="5" type="ORF">S12H4_22599</name>
</gene>
<dbReference type="SUPFAM" id="SSF53041">
    <property type="entry name" value="Resolvase-like"/>
    <property type="match status" value="1"/>
</dbReference>
<dbReference type="InterPro" id="IPR050639">
    <property type="entry name" value="SSR_resolvase"/>
</dbReference>
<evidence type="ECO:0000259" key="4">
    <source>
        <dbReference type="PROSITE" id="PS51736"/>
    </source>
</evidence>
<dbReference type="InterPro" id="IPR006119">
    <property type="entry name" value="Resolv_N"/>
</dbReference>
<evidence type="ECO:0000313" key="5">
    <source>
        <dbReference type="EMBL" id="GAI77050.1"/>
    </source>
</evidence>
<comment type="caution">
    <text evidence="5">The sequence shown here is derived from an EMBL/GenBank/DDBJ whole genome shotgun (WGS) entry which is preliminary data.</text>
</comment>
<feature type="domain" description="Resolvase/invertase-type recombinase catalytic" evidence="4">
    <location>
        <begin position="3"/>
        <end position="116"/>
    </location>
</feature>
<proteinExistence type="predicted"/>
<dbReference type="PROSITE" id="PS00397">
    <property type="entry name" value="RECOMBINASES_1"/>
    <property type="match status" value="1"/>
</dbReference>
<dbReference type="GO" id="GO:0003677">
    <property type="term" value="F:DNA binding"/>
    <property type="evidence" value="ECO:0007669"/>
    <property type="project" value="UniProtKB-KW"/>
</dbReference>
<accession>X1SNY1</accession>
<dbReference type="InterPro" id="IPR006118">
    <property type="entry name" value="Recombinase_CS"/>
</dbReference>
<keyword evidence="3" id="KW-0233">DNA recombination</keyword>
<dbReference type="InterPro" id="IPR036162">
    <property type="entry name" value="Resolvase-like_N_sf"/>
</dbReference>
<dbReference type="EMBL" id="BARW01011816">
    <property type="protein sequence ID" value="GAI77050.1"/>
    <property type="molecule type" value="Genomic_DNA"/>
</dbReference>
<keyword evidence="2" id="KW-0238">DNA-binding</keyword>
<reference evidence="5" key="1">
    <citation type="journal article" date="2014" name="Front. Microbiol.">
        <title>High frequency of phylogenetically diverse reductive dehalogenase-homologous genes in deep subseafloor sedimentary metagenomes.</title>
        <authorList>
            <person name="Kawai M."/>
            <person name="Futagami T."/>
            <person name="Toyoda A."/>
            <person name="Takaki Y."/>
            <person name="Nishi S."/>
            <person name="Hori S."/>
            <person name="Arai W."/>
            <person name="Tsubouchi T."/>
            <person name="Morono Y."/>
            <person name="Uchiyama I."/>
            <person name="Ito T."/>
            <person name="Fujiyama A."/>
            <person name="Inagaki F."/>
            <person name="Takami H."/>
        </authorList>
    </citation>
    <scope>NUCLEOTIDE SEQUENCE</scope>
    <source>
        <strain evidence="5">Expedition CK06-06</strain>
    </source>
</reference>